<comment type="caution">
    <text evidence="2">The sequence shown here is derived from an EMBL/GenBank/DDBJ whole genome shotgun (WGS) entry which is preliminary data.</text>
</comment>
<proteinExistence type="predicted"/>
<gene>
    <name evidence="2" type="ORF">HMPREF9372_2038</name>
</gene>
<feature type="transmembrane region" description="Helical" evidence="1">
    <location>
        <begin position="65"/>
        <end position="83"/>
    </location>
</feature>
<dbReference type="STRING" id="759851.SAMN04244570_3621"/>
<keyword evidence="1" id="KW-0812">Transmembrane</keyword>
<feature type="transmembrane region" description="Helical" evidence="1">
    <location>
        <begin position="95"/>
        <end position="117"/>
    </location>
</feature>
<dbReference type="HOGENOM" id="CLU_1168909_0_0_9"/>
<feature type="transmembrane region" description="Helical" evidence="1">
    <location>
        <begin position="42"/>
        <end position="59"/>
    </location>
</feature>
<dbReference type="eggNOG" id="ENOG502ZJ8Y">
    <property type="taxonomic scope" value="Bacteria"/>
</dbReference>
<dbReference type="AlphaFoldDB" id="F9DTA7"/>
<dbReference type="Proteomes" id="UP000005316">
    <property type="component" value="Unassembled WGS sequence"/>
</dbReference>
<dbReference type="RefSeq" id="WP_009498694.1">
    <property type="nucleotide sequence ID" value="NZ_GL982999.1"/>
</dbReference>
<name>F9DTA7_9BACL</name>
<sequence length="243" mass="28821">MSAIEVLFDFNLIPIIFTLLSWIALGYIAFKLYTKQKVKLKLWKVLVTIIVGLFSFSINVYWFDLLLRLAILPLGVWFLYFILKSKENRWERYRSFVWLGFWSNYIFLAFALLSVPFQQWFYPKDQLSTYLSQVENPELISIHPAAKDQQVFQTEKYFDQLDTMKKDRVFNDEWYTEYYLETEPAERNERFPYQLTGTGSKWGSGLHSMIYVEEDGKGILVTTSDRQLYFRTDASLIDEGGSQ</sequence>
<evidence type="ECO:0000313" key="3">
    <source>
        <dbReference type="Proteomes" id="UP000005316"/>
    </source>
</evidence>
<dbReference type="EMBL" id="AFPZ01000065">
    <property type="protein sequence ID" value="EGQ25953.1"/>
    <property type="molecule type" value="Genomic_DNA"/>
</dbReference>
<reference evidence="2 3" key="1">
    <citation type="submission" date="2011-04" db="EMBL/GenBank/DDBJ databases">
        <authorList>
            <person name="Muzny D."/>
            <person name="Qin X."/>
            <person name="Deng J."/>
            <person name="Jiang H."/>
            <person name="Liu Y."/>
            <person name="Qu J."/>
            <person name="Song X.-Z."/>
            <person name="Zhang L."/>
            <person name="Thornton R."/>
            <person name="Coyle M."/>
            <person name="Francisco L."/>
            <person name="Jackson L."/>
            <person name="Javaid M."/>
            <person name="Korchina V."/>
            <person name="Kovar C."/>
            <person name="Mata R."/>
            <person name="Mathew T."/>
            <person name="Ngo R."/>
            <person name="Nguyen L."/>
            <person name="Nguyen N."/>
            <person name="Okwuonu G."/>
            <person name="Ongeri F."/>
            <person name="Pham C."/>
            <person name="Simmons D."/>
            <person name="Wilczek-Boney K."/>
            <person name="Hale W."/>
            <person name="Jakkamsetti A."/>
            <person name="Pham P."/>
            <person name="Ruth R."/>
            <person name="San Lucas F."/>
            <person name="Warren J."/>
            <person name="Zhang J."/>
            <person name="Zhao Z."/>
            <person name="Zhou C."/>
            <person name="Zhu D."/>
            <person name="Lee S."/>
            <person name="Bess C."/>
            <person name="Blankenburg K."/>
            <person name="Forbes L."/>
            <person name="Fu Q."/>
            <person name="Gubbala S."/>
            <person name="Hirani K."/>
            <person name="Jayaseelan J.C."/>
            <person name="Lara F."/>
            <person name="Munidasa M."/>
            <person name="Palculict T."/>
            <person name="Patil S."/>
            <person name="Pu L.-L."/>
            <person name="Saada N."/>
            <person name="Tang L."/>
            <person name="Weissenberger G."/>
            <person name="Zhu Y."/>
            <person name="Hemphill L."/>
            <person name="Shang Y."/>
            <person name="Youmans B."/>
            <person name="Ayvaz T."/>
            <person name="Ross M."/>
            <person name="Santibanez J."/>
            <person name="Aqrawi P."/>
            <person name="Gross S."/>
            <person name="Joshi V."/>
            <person name="Fowler G."/>
            <person name="Nazareth L."/>
            <person name="Reid J."/>
            <person name="Worley K."/>
            <person name="Petrosino J."/>
            <person name="Highlander S."/>
            <person name="Gibbs R."/>
        </authorList>
    </citation>
    <scope>NUCLEOTIDE SEQUENCE [LARGE SCALE GENOMIC DNA]</scope>
    <source>
        <strain evidence="2 3">2681</strain>
    </source>
</reference>
<keyword evidence="1" id="KW-0472">Membrane</keyword>
<keyword evidence="1" id="KW-1133">Transmembrane helix</keyword>
<protein>
    <submittedName>
        <fullName evidence="2">Uncharacterized protein</fullName>
    </submittedName>
</protein>
<feature type="transmembrane region" description="Helical" evidence="1">
    <location>
        <begin position="12"/>
        <end position="30"/>
    </location>
</feature>
<evidence type="ECO:0000313" key="2">
    <source>
        <dbReference type="EMBL" id="EGQ25953.1"/>
    </source>
</evidence>
<organism evidence="2 3">
    <name type="scientific">Sporosarcina newyorkensis 2681</name>
    <dbReference type="NCBI Taxonomy" id="1027292"/>
    <lineage>
        <taxon>Bacteria</taxon>
        <taxon>Bacillati</taxon>
        <taxon>Bacillota</taxon>
        <taxon>Bacilli</taxon>
        <taxon>Bacillales</taxon>
        <taxon>Caryophanaceae</taxon>
        <taxon>Sporosarcina</taxon>
    </lineage>
</organism>
<evidence type="ECO:0000256" key="1">
    <source>
        <dbReference type="SAM" id="Phobius"/>
    </source>
</evidence>
<dbReference type="OrthoDB" id="2438344at2"/>
<accession>F9DTA7</accession>